<dbReference type="GO" id="GO:0023052">
    <property type="term" value="P:signaling"/>
    <property type="evidence" value="ECO:0007669"/>
    <property type="project" value="UniProtKB-ARBA"/>
</dbReference>
<dbReference type="Gene3D" id="1.20.960.30">
    <property type="match status" value="1"/>
</dbReference>
<keyword evidence="5 11" id="KW-0493">Microtubule</keyword>
<feature type="region of interest" description="Disordered" evidence="13">
    <location>
        <begin position="1"/>
        <end position="24"/>
    </location>
</feature>
<evidence type="ECO:0000256" key="10">
    <source>
        <dbReference type="ARBA" id="ARBA00023306"/>
    </source>
</evidence>
<dbReference type="PANTHER" id="PTHR19848:SF8">
    <property type="entry name" value="F-BOX AND WD REPEAT DOMAIN CONTAINING 7"/>
    <property type="match status" value="1"/>
</dbReference>
<comment type="caution">
    <text evidence="15">The sequence shown here is derived from an EMBL/GenBank/DDBJ whole genome shotgun (WGS) entry which is preliminary data.</text>
</comment>
<dbReference type="Pfam" id="PF24951">
    <property type="entry name" value="LisH_PAC1"/>
    <property type="match status" value="1"/>
</dbReference>
<keyword evidence="2 11" id="KW-0963">Cytoplasm</keyword>
<dbReference type="SMART" id="SM00320">
    <property type="entry name" value="WD40"/>
    <property type="match status" value="7"/>
</dbReference>
<dbReference type="Pfam" id="PF00400">
    <property type="entry name" value="WD40"/>
    <property type="match status" value="7"/>
</dbReference>
<dbReference type="GO" id="GO:0000922">
    <property type="term" value="C:spindle pole"/>
    <property type="evidence" value="ECO:0007669"/>
    <property type="project" value="UniProtKB-SubCell"/>
</dbReference>
<organism evidence="15 16">
    <name type="scientific">Saitozyma podzolica</name>
    <dbReference type="NCBI Taxonomy" id="1890683"/>
    <lineage>
        <taxon>Eukaryota</taxon>
        <taxon>Fungi</taxon>
        <taxon>Dikarya</taxon>
        <taxon>Basidiomycota</taxon>
        <taxon>Agaricomycotina</taxon>
        <taxon>Tremellomycetes</taxon>
        <taxon>Tremellales</taxon>
        <taxon>Trimorphomycetaceae</taxon>
        <taxon>Saitozyma</taxon>
    </lineage>
</organism>
<evidence type="ECO:0000256" key="5">
    <source>
        <dbReference type="ARBA" id="ARBA00022701"/>
    </source>
</evidence>
<evidence type="ECO:0000256" key="1">
    <source>
        <dbReference type="ARBA" id="ARBA00022448"/>
    </source>
</evidence>
<dbReference type="AlphaFoldDB" id="A0A427YE64"/>
<feature type="repeat" description="WD" evidence="12">
    <location>
        <begin position="267"/>
        <end position="308"/>
    </location>
</feature>
<evidence type="ECO:0000313" key="16">
    <source>
        <dbReference type="Proteomes" id="UP000279259"/>
    </source>
</evidence>
<comment type="subcellular location">
    <subcellularLocation>
        <location evidence="11">Cytoplasm</location>
        <location evidence="11">Cytoskeleton</location>
    </subcellularLocation>
    <subcellularLocation>
        <location evidence="11">Cytoplasm</location>
        <location evidence="11">Cytoskeleton</location>
        <location evidence="11">Spindle pole</location>
    </subcellularLocation>
    <text evidence="11">Localizes to the plus ends of microtubules at the hyphal tip and the mitotic spindle poles.</text>
</comment>
<reference evidence="15 16" key="1">
    <citation type="submission" date="2018-11" db="EMBL/GenBank/DDBJ databases">
        <title>Genome sequence of Saitozyma podzolica DSM 27192.</title>
        <authorList>
            <person name="Aliyu H."/>
            <person name="Gorte O."/>
            <person name="Ochsenreither K."/>
        </authorList>
    </citation>
    <scope>NUCLEOTIDE SEQUENCE [LARGE SCALE GENOMIC DNA]</scope>
    <source>
        <strain evidence="15 16">DSM 27192</strain>
    </source>
</reference>
<dbReference type="FunFam" id="2.130.10.10:FF:000342">
    <property type="entry name" value="Nuclear distribution protein PAC1"/>
    <property type="match status" value="1"/>
</dbReference>
<keyword evidence="10 11" id="KW-0131">Cell cycle</keyword>
<dbReference type="FunFam" id="1.20.960.30:FF:000002">
    <property type="entry name" value="Platelet-activating factor acetylhydrolase ib"/>
    <property type="match status" value="1"/>
</dbReference>
<feature type="repeat" description="WD" evidence="12">
    <location>
        <begin position="372"/>
        <end position="413"/>
    </location>
</feature>
<evidence type="ECO:0000256" key="7">
    <source>
        <dbReference type="ARBA" id="ARBA00022776"/>
    </source>
</evidence>
<dbReference type="InterPro" id="IPR015943">
    <property type="entry name" value="WD40/YVTN_repeat-like_dom_sf"/>
</dbReference>
<keyword evidence="8 11" id="KW-0175">Coiled coil</keyword>
<dbReference type="InterPro" id="IPR020472">
    <property type="entry name" value="WD40_PAC1"/>
</dbReference>
<keyword evidence="9 11" id="KW-0206">Cytoskeleton</keyword>
<keyword evidence="1 11" id="KW-0813">Transport</keyword>
<dbReference type="CDD" id="cd00200">
    <property type="entry name" value="WD40"/>
    <property type="match status" value="1"/>
</dbReference>
<dbReference type="PROSITE" id="PS00678">
    <property type="entry name" value="WD_REPEATS_1"/>
    <property type="match status" value="4"/>
</dbReference>
<sequence length="480" mass="52416">MSGLLSERQKDELSIPSFPRPPDSILIDHSRPLHSTPQWDGIRRHKAMLSYLHSSGMQGTYEALKRETENDEFEVDDPKAKWVGLLEKKWTSVIRLQKKIMDLESRNAALLAELASPTRATSSSSSSAPFIPRAPARHTLTSHRSPITRVAFHPTWTVVASASEDSTVKIWDWEGGEFERTVKGHTKAVMDVDFDPKGTLMVTCSSDLTIKLWDTANEYTNIKTLHGHDHSVSSVRFTPDGDTLVSASRDKTIRVWEVASGYCVRTLSGHDEWVREVVPSDDGRWLVSCSNDQTSRVWDFASGETKAELRGHEHVVECAVFAPVVAYASVRELAGLQAAGGAKAPGAFVATGSRDKAIRIWDAQSGQCLRTLVGHDNWIRALVFHPSGKYLLSASDDKTIKVWELNTGRCVKTIDAHGHFVTCMAWGRATIGGAAAPGTDAGDAAGAGTGGKQVNGDAPVRRVNVLATGSVDQTVKIWTP</sequence>
<protein>
    <recommendedName>
        <fullName evidence="11">Nuclear distribution protein PAC1</fullName>
    </recommendedName>
    <alternativeName>
        <fullName evidence="11">Lissencephaly-1 homolog</fullName>
        <shortName evidence="11">LIS-1</shortName>
    </alternativeName>
    <alternativeName>
        <fullName evidence="11">nudF homolog</fullName>
    </alternativeName>
</protein>
<comment type="subunit">
    <text evidence="11">Self-associates. Interacts with NDL1 and dynein.</text>
</comment>
<dbReference type="GO" id="GO:0007154">
    <property type="term" value="P:cell communication"/>
    <property type="evidence" value="ECO:0007669"/>
    <property type="project" value="UniProtKB-ARBA"/>
</dbReference>
<dbReference type="OrthoDB" id="10264588at2759"/>
<evidence type="ECO:0000256" key="2">
    <source>
        <dbReference type="ARBA" id="ARBA00022490"/>
    </source>
</evidence>
<evidence type="ECO:0000259" key="14">
    <source>
        <dbReference type="Pfam" id="PF24951"/>
    </source>
</evidence>
<evidence type="ECO:0000256" key="13">
    <source>
        <dbReference type="SAM" id="MobiDB-lite"/>
    </source>
</evidence>
<dbReference type="InterPro" id="IPR036322">
    <property type="entry name" value="WD40_repeat_dom_sf"/>
</dbReference>
<feature type="domain" description="PAC1-like LisH-like dimerisation" evidence="14">
    <location>
        <begin position="44"/>
        <end position="73"/>
    </location>
</feature>
<dbReference type="Gene3D" id="2.130.10.10">
    <property type="entry name" value="YVTN repeat-like/Quinoprotein amine dehydrogenase"/>
    <property type="match status" value="1"/>
</dbReference>
<dbReference type="InterPro" id="IPR056795">
    <property type="entry name" value="PAC1-like_LisH-like_dom"/>
</dbReference>
<keyword evidence="3 12" id="KW-0853">WD repeat</keyword>
<evidence type="ECO:0000256" key="6">
    <source>
        <dbReference type="ARBA" id="ARBA00022737"/>
    </source>
</evidence>
<comment type="similarity">
    <text evidence="11">Belongs to the WD repeat LIS1/nudF family.</text>
</comment>
<dbReference type="HAMAP" id="MF_03141">
    <property type="entry name" value="lis1"/>
    <property type="match status" value="1"/>
</dbReference>
<dbReference type="SUPFAM" id="SSF109925">
    <property type="entry name" value="Lissencephaly-1 protein (Lis-1, PAF-AH alpha) N-terminal domain"/>
    <property type="match status" value="1"/>
</dbReference>
<feature type="repeat" description="WD" evidence="12">
    <location>
        <begin position="225"/>
        <end position="266"/>
    </location>
</feature>
<dbReference type="Proteomes" id="UP000279259">
    <property type="component" value="Unassembled WGS sequence"/>
</dbReference>
<feature type="repeat" description="WD" evidence="12">
    <location>
        <begin position="346"/>
        <end position="371"/>
    </location>
</feature>
<evidence type="ECO:0000256" key="12">
    <source>
        <dbReference type="PROSITE-ProRule" id="PRU00221"/>
    </source>
</evidence>
<accession>A0A427YE64</accession>
<dbReference type="STRING" id="1890683.A0A427YE64"/>
<gene>
    <name evidence="11 15" type="primary">PAC1</name>
    <name evidence="11" type="synonym">LIS1</name>
    <name evidence="15" type="ORF">EHS25_002464</name>
</gene>
<keyword evidence="7 11" id="KW-0498">Mitosis</keyword>
<dbReference type="PRINTS" id="PR00320">
    <property type="entry name" value="GPROTEINBRPT"/>
</dbReference>
<evidence type="ECO:0000313" key="15">
    <source>
        <dbReference type="EMBL" id="RSH89352.1"/>
    </source>
</evidence>
<feature type="repeat" description="WD" evidence="12">
    <location>
        <begin position="140"/>
        <end position="181"/>
    </location>
</feature>
<dbReference type="PROSITE" id="PS50294">
    <property type="entry name" value="WD_REPEATS_REGION"/>
    <property type="match status" value="5"/>
</dbReference>
<dbReference type="GO" id="GO:0005874">
    <property type="term" value="C:microtubule"/>
    <property type="evidence" value="ECO:0007669"/>
    <property type="project" value="UniProtKB-KW"/>
</dbReference>
<evidence type="ECO:0000256" key="3">
    <source>
        <dbReference type="ARBA" id="ARBA00022574"/>
    </source>
</evidence>
<dbReference type="EMBL" id="RSCD01000014">
    <property type="protein sequence ID" value="RSH89352.1"/>
    <property type="molecule type" value="Genomic_DNA"/>
</dbReference>
<dbReference type="PANTHER" id="PTHR19848">
    <property type="entry name" value="WD40 REPEAT PROTEIN"/>
    <property type="match status" value="1"/>
</dbReference>
<evidence type="ECO:0000256" key="11">
    <source>
        <dbReference type="HAMAP-Rule" id="MF_03141"/>
    </source>
</evidence>
<dbReference type="InterPro" id="IPR019775">
    <property type="entry name" value="WD40_repeat_CS"/>
</dbReference>
<dbReference type="GO" id="GO:0051301">
    <property type="term" value="P:cell division"/>
    <property type="evidence" value="ECO:0007669"/>
    <property type="project" value="UniProtKB-KW"/>
</dbReference>
<evidence type="ECO:0000256" key="9">
    <source>
        <dbReference type="ARBA" id="ARBA00023212"/>
    </source>
</evidence>
<keyword evidence="4 11" id="KW-0132">Cell division</keyword>
<keyword evidence="16" id="KW-1185">Reference proteome</keyword>
<comment type="function">
    <text evidence="11">Positively regulates the activity of the minus-end directed microtubule motor protein dynein. May enhance dynein-mediated microtubule sliding by targeting dynein to the microtubule plus end. Required for nuclear migration during vegetative growth as well as development. Required for retrograde early endosome (EE) transport from the hyphal tip. Required for localization of dynein to the mitotic spindle poles. Recruits additional proteins to the dynein complex at SPBs.</text>
</comment>
<dbReference type="InterPro" id="IPR001680">
    <property type="entry name" value="WD40_rpt"/>
</dbReference>
<dbReference type="SUPFAM" id="SSF50978">
    <property type="entry name" value="WD40 repeat-like"/>
    <property type="match status" value="1"/>
</dbReference>
<dbReference type="InterPro" id="IPR017252">
    <property type="entry name" value="Dynein_regulator_LIS1"/>
</dbReference>
<dbReference type="GO" id="GO:0070840">
    <property type="term" value="F:dynein complex binding"/>
    <property type="evidence" value="ECO:0007669"/>
    <property type="project" value="UniProtKB-UniRule"/>
</dbReference>
<dbReference type="GO" id="GO:0005737">
    <property type="term" value="C:cytoplasm"/>
    <property type="evidence" value="ECO:0007669"/>
    <property type="project" value="UniProtKB-UniRule"/>
</dbReference>
<dbReference type="PROSITE" id="PS50082">
    <property type="entry name" value="WD_REPEATS_2"/>
    <property type="match status" value="7"/>
</dbReference>
<dbReference type="GO" id="GO:0051012">
    <property type="term" value="P:microtubule sliding"/>
    <property type="evidence" value="ECO:0007669"/>
    <property type="project" value="UniProtKB-UniRule"/>
</dbReference>
<feature type="repeat" description="WD" evidence="12">
    <location>
        <begin position="182"/>
        <end position="214"/>
    </location>
</feature>
<proteinExistence type="inferred from homology"/>
<keyword evidence="6" id="KW-0677">Repeat</keyword>
<evidence type="ECO:0000256" key="4">
    <source>
        <dbReference type="ARBA" id="ARBA00022618"/>
    </source>
</evidence>
<evidence type="ECO:0000256" key="8">
    <source>
        <dbReference type="ARBA" id="ARBA00023054"/>
    </source>
</evidence>
<feature type="repeat" description="WD" evidence="12">
    <location>
        <begin position="464"/>
        <end position="480"/>
    </location>
</feature>
<dbReference type="InterPro" id="IPR037190">
    <property type="entry name" value="LIS1_N"/>
</dbReference>
<dbReference type="GO" id="GO:0005875">
    <property type="term" value="C:microtubule associated complex"/>
    <property type="evidence" value="ECO:0007669"/>
    <property type="project" value="UniProtKB-UniRule"/>
</dbReference>
<name>A0A427YE64_9TREE</name>
<dbReference type="GO" id="GO:0000132">
    <property type="term" value="P:establishment of mitotic spindle orientation"/>
    <property type="evidence" value="ECO:0007669"/>
    <property type="project" value="UniProtKB-UniRule"/>
</dbReference>
<dbReference type="PIRSF" id="PIRSF037647">
    <property type="entry name" value="Dynein_regulator_Lis1"/>
    <property type="match status" value="1"/>
</dbReference>